<gene>
    <name evidence="5" type="ORF">EPI11_17475</name>
</gene>
<keyword evidence="1" id="KW-0802">TPR repeat</keyword>
<feature type="chain" id="PRO_5018611649" evidence="4">
    <location>
        <begin position="28"/>
        <end position="531"/>
    </location>
</feature>
<dbReference type="OrthoDB" id="1523128at2"/>
<dbReference type="SUPFAM" id="SSF48452">
    <property type="entry name" value="TPR-like"/>
    <property type="match status" value="1"/>
</dbReference>
<dbReference type="Gene3D" id="1.25.40.10">
    <property type="entry name" value="Tetratricopeptide repeat domain"/>
    <property type="match status" value="2"/>
</dbReference>
<organism evidence="5 6">
    <name type="scientific">Flavobacterium cerinum</name>
    <dbReference type="NCBI Taxonomy" id="2502784"/>
    <lineage>
        <taxon>Bacteria</taxon>
        <taxon>Pseudomonadati</taxon>
        <taxon>Bacteroidota</taxon>
        <taxon>Flavobacteriia</taxon>
        <taxon>Flavobacteriales</taxon>
        <taxon>Flavobacteriaceae</taxon>
        <taxon>Flavobacterium</taxon>
    </lineage>
</organism>
<comment type="caution">
    <text evidence="5">The sequence shown here is derived from an EMBL/GenBank/DDBJ whole genome shotgun (WGS) entry which is preliminary data.</text>
</comment>
<feature type="repeat" description="TPR" evidence="1">
    <location>
        <begin position="118"/>
        <end position="151"/>
    </location>
</feature>
<feature type="transmembrane region" description="Helical" evidence="3">
    <location>
        <begin position="341"/>
        <end position="360"/>
    </location>
</feature>
<dbReference type="EMBL" id="SBII01000016">
    <property type="protein sequence ID" value="RWW91832.1"/>
    <property type="molecule type" value="Genomic_DNA"/>
</dbReference>
<dbReference type="PROSITE" id="PS50005">
    <property type="entry name" value="TPR"/>
    <property type="match status" value="2"/>
</dbReference>
<dbReference type="Proteomes" id="UP000287527">
    <property type="component" value="Unassembled WGS sequence"/>
</dbReference>
<protein>
    <submittedName>
        <fullName evidence="5">Tetratricopeptide repeat protein</fullName>
    </submittedName>
</protein>
<keyword evidence="6" id="KW-1185">Reference proteome</keyword>
<evidence type="ECO:0000313" key="5">
    <source>
        <dbReference type="EMBL" id="RWW91832.1"/>
    </source>
</evidence>
<keyword evidence="2" id="KW-0175">Coiled coil</keyword>
<evidence type="ECO:0000313" key="6">
    <source>
        <dbReference type="Proteomes" id="UP000287527"/>
    </source>
</evidence>
<dbReference type="Pfam" id="PF13424">
    <property type="entry name" value="TPR_12"/>
    <property type="match status" value="1"/>
</dbReference>
<dbReference type="GO" id="GO:0003677">
    <property type="term" value="F:DNA binding"/>
    <property type="evidence" value="ECO:0007669"/>
    <property type="project" value="InterPro"/>
</dbReference>
<keyword evidence="4" id="KW-0732">Signal</keyword>
<dbReference type="GO" id="GO:0006355">
    <property type="term" value="P:regulation of DNA-templated transcription"/>
    <property type="evidence" value="ECO:0007669"/>
    <property type="project" value="InterPro"/>
</dbReference>
<dbReference type="SUPFAM" id="SSF46894">
    <property type="entry name" value="C-terminal effector domain of the bipartite response regulators"/>
    <property type="match status" value="1"/>
</dbReference>
<feature type="repeat" description="TPR" evidence="1">
    <location>
        <begin position="78"/>
        <end position="111"/>
    </location>
</feature>
<keyword evidence="3" id="KW-0472">Membrane</keyword>
<keyword evidence="3" id="KW-0812">Transmembrane</keyword>
<dbReference type="Pfam" id="PF13181">
    <property type="entry name" value="TPR_8"/>
    <property type="match status" value="1"/>
</dbReference>
<feature type="signal peptide" evidence="4">
    <location>
        <begin position="1"/>
        <end position="27"/>
    </location>
</feature>
<reference evidence="5 6" key="1">
    <citation type="submission" date="2019-01" db="EMBL/GenBank/DDBJ databases">
        <title>Flavobacterium sp. nov.,isolated from freshwater.</title>
        <authorList>
            <person name="Zhang R."/>
            <person name="Du Z.-J."/>
        </authorList>
    </citation>
    <scope>NUCLEOTIDE SEQUENCE [LARGE SCALE GENOMIC DNA]</scope>
    <source>
        <strain evidence="5 6">1E403</strain>
    </source>
</reference>
<evidence type="ECO:0000256" key="1">
    <source>
        <dbReference type="PROSITE-ProRule" id="PRU00339"/>
    </source>
</evidence>
<dbReference type="InterPro" id="IPR016032">
    <property type="entry name" value="Sig_transdc_resp-reg_C-effctor"/>
</dbReference>
<dbReference type="InterPro" id="IPR011990">
    <property type="entry name" value="TPR-like_helical_dom_sf"/>
</dbReference>
<accession>A0A3S3QF45</accession>
<dbReference type="PANTHER" id="PTHR10098">
    <property type="entry name" value="RAPSYN-RELATED"/>
    <property type="match status" value="1"/>
</dbReference>
<evidence type="ECO:0000256" key="4">
    <source>
        <dbReference type="SAM" id="SignalP"/>
    </source>
</evidence>
<evidence type="ECO:0000256" key="3">
    <source>
        <dbReference type="SAM" id="Phobius"/>
    </source>
</evidence>
<evidence type="ECO:0000256" key="2">
    <source>
        <dbReference type="SAM" id="Coils"/>
    </source>
</evidence>
<dbReference type="AlphaFoldDB" id="A0A3S3QF45"/>
<name>A0A3S3QF45_9FLAO</name>
<feature type="coiled-coil region" evidence="2">
    <location>
        <begin position="202"/>
        <end position="229"/>
    </location>
</feature>
<keyword evidence="3" id="KW-1133">Transmembrane helix</keyword>
<dbReference type="InterPro" id="IPR019734">
    <property type="entry name" value="TPR_rpt"/>
</dbReference>
<dbReference type="SMART" id="SM00028">
    <property type="entry name" value="TPR"/>
    <property type="match status" value="3"/>
</dbReference>
<proteinExistence type="predicted"/>
<sequence length="531" mass="61900">MNINTAFRASFIIPLLLLIVTSSQLFANDQQPATIQDCQKLISDGSRLMQKGNYTKALEAFTKAELLAEKKQWKDKLFEAKFSIGNVYSNLSNYGEAIGYYQQALHYAKDTGKPENIIVVLNNIALLYLGEKDYKNALTYYKKAYAIIDKNTEYQTYIAINISDIYNKMGDFKESRKFLMQVKSFPKSERIEQFWTINYAESLILEGRINESQALMENLENKVNKKKDSGCYLCVVQLMSKIYAKQNKTELAILFAKKGLRYSQEMHDTVDLYESLSQLYFKSKDYITAFKYKDSVLIAKDSMTVLVNRKLFETNKVKLQVQEYQNELVVNTEKHKAERNIFIIGIASTLLIFFFIYRGLKHRIIKQRHEKIIAENQQQIFDLEFEGLKNNIAEKNRNLSAKALYLTGRNELIEEVMNSLSQIPEVAQKTEVANYIKTLKSYLKTDAEWDDFIAYFEKVNPNFIKTLQIKHPLLTAQDLRFICYIYMNLDLKEISTILNITLEACKKRKQRIAKKMDIEPDDLHEYIIKLT</sequence>
<dbReference type="RefSeq" id="WP_128391284.1">
    <property type="nucleotide sequence ID" value="NZ_SBII01000016.1"/>
</dbReference>